<gene>
    <name evidence="6" type="ORF">GM173_13020</name>
</gene>
<dbReference type="Pfam" id="PF03466">
    <property type="entry name" value="LysR_substrate"/>
    <property type="match status" value="1"/>
</dbReference>
<dbReference type="PROSITE" id="PS50931">
    <property type="entry name" value="HTH_LYSR"/>
    <property type="match status" value="1"/>
</dbReference>
<name>A0ABS2CEA9_9NEIS</name>
<dbReference type="Proteomes" id="UP001195660">
    <property type="component" value="Unassembled WGS sequence"/>
</dbReference>
<keyword evidence="7" id="KW-1185">Reference proteome</keyword>
<evidence type="ECO:0000313" key="7">
    <source>
        <dbReference type="Proteomes" id="UP001195660"/>
    </source>
</evidence>
<dbReference type="PANTHER" id="PTHR30537">
    <property type="entry name" value="HTH-TYPE TRANSCRIPTIONAL REGULATOR"/>
    <property type="match status" value="1"/>
</dbReference>
<protein>
    <submittedName>
        <fullName evidence="6">LysR family transcriptional regulator</fullName>
    </submittedName>
</protein>
<dbReference type="RefSeq" id="WP_203571820.1">
    <property type="nucleotide sequence ID" value="NZ_WOFE01000007.1"/>
</dbReference>
<dbReference type="CDD" id="cd08432">
    <property type="entry name" value="PBP2_GcdR_TrpI_HvrB_AmpR_like"/>
    <property type="match status" value="1"/>
</dbReference>
<dbReference type="InterPro" id="IPR036388">
    <property type="entry name" value="WH-like_DNA-bd_sf"/>
</dbReference>
<keyword evidence="2" id="KW-0805">Transcription regulation</keyword>
<evidence type="ECO:0000256" key="2">
    <source>
        <dbReference type="ARBA" id="ARBA00023015"/>
    </source>
</evidence>
<dbReference type="Gene3D" id="1.10.10.10">
    <property type="entry name" value="Winged helix-like DNA-binding domain superfamily/Winged helix DNA-binding domain"/>
    <property type="match status" value="1"/>
</dbReference>
<accession>A0ABS2CEA9</accession>
<evidence type="ECO:0000256" key="1">
    <source>
        <dbReference type="ARBA" id="ARBA00009437"/>
    </source>
</evidence>
<reference evidence="6 7" key="1">
    <citation type="submission" date="2019-11" db="EMBL/GenBank/DDBJ databases">
        <title>Novel Deefgea species.</title>
        <authorList>
            <person name="Han J.-H."/>
        </authorList>
    </citation>
    <scope>NUCLEOTIDE SEQUENCE [LARGE SCALE GENOMIC DNA]</scope>
    <source>
        <strain evidence="6 7">LMG 24817</strain>
    </source>
</reference>
<dbReference type="SUPFAM" id="SSF46785">
    <property type="entry name" value="Winged helix' DNA-binding domain"/>
    <property type="match status" value="1"/>
</dbReference>
<dbReference type="Gene3D" id="3.40.190.10">
    <property type="entry name" value="Periplasmic binding protein-like II"/>
    <property type="match status" value="2"/>
</dbReference>
<organism evidence="6 7">
    <name type="scientific">Deefgea chitinilytica</name>
    <dbReference type="NCBI Taxonomy" id="570276"/>
    <lineage>
        <taxon>Bacteria</taxon>
        <taxon>Pseudomonadati</taxon>
        <taxon>Pseudomonadota</taxon>
        <taxon>Betaproteobacteria</taxon>
        <taxon>Neisseriales</taxon>
        <taxon>Chitinibacteraceae</taxon>
        <taxon>Deefgea</taxon>
    </lineage>
</organism>
<comment type="similarity">
    <text evidence="1">Belongs to the LysR transcriptional regulatory family.</text>
</comment>
<dbReference type="InterPro" id="IPR000847">
    <property type="entry name" value="LysR_HTH_N"/>
</dbReference>
<dbReference type="PANTHER" id="PTHR30537:SF79">
    <property type="entry name" value="TRANSCRIPTIONAL REGULATOR-RELATED"/>
    <property type="match status" value="1"/>
</dbReference>
<dbReference type="SUPFAM" id="SSF53850">
    <property type="entry name" value="Periplasmic binding protein-like II"/>
    <property type="match status" value="1"/>
</dbReference>
<evidence type="ECO:0000259" key="5">
    <source>
        <dbReference type="PROSITE" id="PS50931"/>
    </source>
</evidence>
<evidence type="ECO:0000256" key="4">
    <source>
        <dbReference type="ARBA" id="ARBA00023163"/>
    </source>
</evidence>
<keyword evidence="4" id="KW-0804">Transcription</keyword>
<feature type="domain" description="HTH lysR-type" evidence="5">
    <location>
        <begin position="5"/>
        <end position="62"/>
    </location>
</feature>
<dbReference type="InterPro" id="IPR058163">
    <property type="entry name" value="LysR-type_TF_proteobact-type"/>
</dbReference>
<keyword evidence="3" id="KW-0238">DNA-binding</keyword>
<evidence type="ECO:0000313" key="6">
    <source>
        <dbReference type="EMBL" id="MBM5572491.1"/>
    </source>
</evidence>
<evidence type="ECO:0000256" key="3">
    <source>
        <dbReference type="ARBA" id="ARBA00023125"/>
    </source>
</evidence>
<dbReference type="Pfam" id="PF00126">
    <property type="entry name" value="HTH_1"/>
    <property type="match status" value="1"/>
</dbReference>
<dbReference type="InterPro" id="IPR005119">
    <property type="entry name" value="LysR_subst-bd"/>
</dbReference>
<dbReference type="EMBL" id="WOFE01000007">
    <property type="protein sequence ID" value="MBM5572491.1"/>
    <property type="molecule type" value="Genomic_DNA"/>
</dbReference>
<proteinExistence type="inferred from homology"/>
<comment type="caution">
    <text evidence="6">The sequence shown here is derived from an EMBL/GenBank/DDBJ whole genome shotgun (WGS) entry which is preliminary data.</text>
</comment>
<sequence>MSQLPPLSALRAFEAVARLGSVVNAAESLNVTHSAISHQLRALEEFLGLSLFLREGKRLQLTEEGRIYALRIRGALADMSEATQRVLTRPKPNVITVGIVPSFALNWLVPRLPDFKTKYPQYTVSLRAGLGFEEMNNGLLDMAVRMGAGGWDGMKQLHLMDDEQIMVAAPHYQPRPTSANDIKMATIIHNPAIPWASWCQAAGLADWRPTPTYSYNDSNLELEAAQLGHGIMLARTSLIESHLANGTLVQITDICVPYQYPYWLVWPDRSATSGKIADFSAWIIEQANDYLKNTRYSHTILTKQ</sequence>
<dbReference type="PRINTS" id="PR00039">
    <property type="entry name" value="HTHLYSR"/>
</dbReference>
<dbReference type="InterPro" id="IPR036390">
    <property type="entry name" value="WH_DNA-bd_sf"/>
</dbReference>